<organism evidence="3 4">
    <name type="scientific">Dendrothele bispora (strain CBS 962.96)</name>
    <dbReference type="NCBI Taxonomy" id="1314807"/>
    <lineage>
        <taxon>Eukaryota</taxon>
        <taxon>Fungi</taxon>
        <taxon>Dikarya</taxon>
        <taxon>Basidiomycota</taxon>
        <taxon>Agaricomycotina</taxon>
        <taxon>Agaricomycetes</taxon>
        <taxon>Agaricomycetidae</taxon>
        <taxon>Agaricales</taxon>
        <taxon>Agaricales incertae sedis</taxon>
        <taxon>Dendrothele</taxon>
    </lineage>
</organism>
<reference evidence="3 4" key="1">
    <citation type="journal article" date="2019" name="Nat. Ecol. Evol.">
        <title>Megaphylogeny resolves global patterns of mushroom evolution.</title>
        <authorList>
            <person name="Varga T."/>
            <person name="Krizsan K."/>
            <person name="Foldi C."/>
            <person name="Dima B."/>
            <person name="Sanchez-Garcia M."/>
            <person name="Sanchez-Ramirez S."/>
            <person name="Szollosi G.J."/>
            <person name="Szarkandi J.G."/>
            <person name="Papp V."/>
            <person name="Albert L."/>
            <person name="Andreopoulos W."/>
            <person name="Angelini C."/>
            <person name="Antonin V."/>
            <person name="Barry K.W."/>
            <person name="Bougher N.L."/>
            <person name="Buchanan P."/>
            <person name="Buyck B."/>
            <person name="Bense V."/>
            <person name="Catcheside P."/>
            <person name="Chovatia M."/>
            <person name="Cooper J."/>
            <person name="Damon W."/>
            <person name="Desjardin D."/>
            <person name="Finy P."/>
            <person name="Geml J."/>
            <person name="Haridas S."/>
            <person name="Hughes K."/>
            <person name="Justo A."/>
            <person name="Karasinski D."/>
            <person name="Kautmanova I."/>
            <person name="Kiss B."/>
            <person name="Kocsube S."/>
            <person name="Kotiranta H."/>
            <person name="LaButti K.M."/>
            <person name="Lechner B.E."/>
            <person name="Liimatainen K."/>
            <person name="Lipzen A."/>
            <person name="Lukacs Z."/>
            <person name="Mihaltcheva S."/>
            <person name="Morgado L.N."/>
            <person name="Niskanen T."/>
            <person name="Noordeloos M.E."/>
            <person name="Ohm R.A."/>
            <person name="Ortiz-Santana B."/>
            <person name="Ovrebo C."/>
            <person name="Racz N."/>
            <person name="Riley R."/>
            <person name="Savchenko A."/>
            <person name="Shiryaev A."/>
            <person name="Soop K."/>
            <person name="Spirin V."/>
            <person name="Szebenyi C."/>
            <person name="Tomsovsky M."/>
            <person name="Tulloss R.E."/>
            <person name="Uehling J."/>
            <person name="Grigoriev I.V."/>
            <person name="Vagvolgyi C."/>
            <person name="Papp T."/>
            <person name="Martin F.M."/>
            <person name="Miettinen O."/>
            <person name="Hibbett D.S."/>
            <person name="Nagy L.G."/>
        </authorList>
    </citation>
    <scope>NUCLEOTIDE SEQUENCE [LARGE SCALE GENOMIC DNA]</scope>
    <source>
        <strain evidence="3 4">CBS 962.96</strain>
    </source>
</reference>
<keyword evidence="1" id="KW-1133">Transmembrane helix</keyword>
<feature type="domain" description="Fatty acid desaturase" evidence="2">
    <location>
        <begin position="72"/>
        <end position="309"/>
    </location>
</feature>
<proteinExistence type="predicted"/>
<sequence>MTVASKKPSASIPAPVQDSALGAAITITNRHKGRSNVIATLAIVNNYLAIAACAVICEHVFTDIYPVSDATWWTIYAFFALVIASRLRAFENFVHEASHNNLFTKPRAHEWLEFLYAFPVFRLLKDYRTQHLEHHKYLGDPARDADAVRMVYLGFIRPDVDGYRLNSGKFNWLMFGLPLTGWLHYEYLITTFAEYWTSPASYPSKALYWAVVMSYIHMYNHWRLFGLYYVVPWFGILTITRYWAELGEHIGQDMRSDWGNSRTNDGFWHQWWIHPINDGLHAVHHLNSQVPFHRLRHAHEELVKESPEFRERTTISNGVLETFSQIYRNPTYVREASGGRAEWDSGQVWASLK</sequence>
<feature type="transmembrane region" description="Helical" evidence="1">
    <location>
        <begin position="73"/>
        <end position="90"/>
    </location>
</feature>
<accession>A0A4S8MTU9</accession>
<dbReference type="Pfam" id="PF00487">
    <property type="entry name" value="FA_desaturase"/>
    <property type="match status" value="1"/>
</dbReference>
<dbReference type="GO" id="GO:0006629">
    <property type="term" value="P:lipid metabolic process"/>
    <property type="evidence" value="ECO:0007669"/>
    <property type="project" value="InterPro"/>
</dbReference>
<protein>
    <recommendedName>
        <fullName evidence="2">Fatty acid desaturase domain-containing protein</fullName>
    </recommendedName>
</protein>
<keyword evidence="1" id="KW-0812">Transmembrane</keyword>
<dbReference type="EMBL" id="ML179042">
    <property type="protein sequence ID" value="THV06495.1"/>
    <property type="molecule type" value="Genomic_DNA"/>
</dbReference>
<evidence type="ECO:0000256" key="1">
    <source>
        <dbReference type="SAM" id="Phobius"/>
    </source>
</evidence>
<dbReference type="AlphaFoldDB" id="A0A4S8MTU9"/>
<gene>
    <name evidence="3" type="ORF">K435DRAFT_834171</name>
</gene>
<dbReference type="Proteomes" id="UP000297245">
    <property type="component" value="Unassembled WGS sequence"/>
</dbReference>
<evidence type="ECO:0000259" key="2">
    <source>
        <dbReference type="Pfam" id="PF00487"/>
    </source>
</evidence>
<dbReference type="InterPro" id="IPR005804">
    <property type="entry name" value="FA_desaturase_dom"/>
</dbReference>
<feature type="transmembrane region" description="Helical" evidence="1">
    <location>
        <begin position="224"/>
        <end position="244"/>
    </location>
</feature>
<name>A0A4S8MTU9_DENBC</name>
<evidence type="ECO:0000313" key="4">
    <source>
        <dbReference type="Proteomes" id="UP000297245"/>
    </source>
</evidence>
<keyword evidence="4" id="KW-1185">Reference proteome</keyword>
<dbReference type="OrthoDB" id="4744521at2759"/>
<feature type="transmembrane region" description="Helical" evidence="1">
    <location>
        <begin position="37"/>
        <end position="61"/>
    </location>
</feature>
<evidence type="ECO:0000313" key="3">
    <source>
        <dbReference type="EMBL" id="THV06495.1"/>
    </source>
</evidence>
<keyword evidence="1" id="KW-0472">Membrane</keyword>